<dbReference type="InterPro" id="IPR020591">
    <property type="entry name" value="Chromosome_initiator_DnaA-like"/>
</dbReference>
<keyword evidence="7" id="KW-0238">DNA-binding</keyword>
<dbReference type="SUPFAM" id="SSF52540">
    <property type="entry name" value="P-loop containing nucleoside triphosphate hydrolases"/>
    <property type="match status" value="1"/>
</dbReference>
<dbReference type="InterPro" id="IPR027417">
    <property type="entry name" value="P-loop_NTPase"/>
</dbReference>
<reference evidence="10" key="1">
    <citation type="submission" date="2020-05" db="EMBL/GenBank/DDBJ databases">
        <authorList>
            <person name="Chiriac C."/>
            <person name="Salcher M."/>
            <person name="Ghai R."/>
            <person name="Kavagutti S V."/>
        </authorList>
    </citation>
    <scope>NUCLEOTIDE SEQUENCE</scope>
</reference>
<feature type="domain" description="AAA+ ATPase" evidence="8">
    <location>
        <begin position="153"/>
        <end position="281"/>
    </location>
</feature>
<dbReference type="EMBL" id="CAFBOS010000064">
    <property type="protein sequence ID" value="CAB4994660.1"/>
    <property type="molecule type" value="Genomic_DNA"/>
</dbReference>
<dbReference type="SUPFAM" id="SSF48295">
    <property type="entry name" value="TrpR-like"/>
    <property type="match status" value="1"/>
</dbReference>
<keyword evidence="6" id="KW-0446">Lipid-binding</keyword>
<dbReference type="GO" id="GO:0005524">
    <property type="term" value="F:ATP binding"/>
    <property type="evidence" value="ECO:0007669"/>
    <property type="project" value="UniProtKB-KW"/>
</dbReference>
<dbReference type="NCBIfam" id="NF010686">
    <property type="entry name" value="PRK14086.1"/>
    <property type="match status" value="1"/>
</dbReference>
<dbReference type="PANTHER" id="PTHR30050:SF2">
    <property type="entry name" value="CHROMOSOMAL REPLICATION INITIATOR PROTEIN DNAA"/>
    <property type="match status" value="1"/>
</dbReference>
<evidence type="ECO:0000313" key="12">
    <source>
        <dbReference type="EMBL" id="CAB4994660.1"/>
    </source>
</evidence>
<dbReference type="GO" id="GO:0006275">
    <property type="term" value="P:regulation of DNA replication"/>
    <property type="evidence" value="ECO:0007669"/>
    <property type="project" value="InterPro"/>
</dbReference>
<evidence type="ECO:0000256" key="4">
    <source>
        <dbReference type="ARBA" id="ARBA00022741"/>
    </source>
</evidence>
<dbReference type="SMART" id="SM00382">
    <property type="entry name" value="AAA"/>
    <property type="match status" value="1"/>
</dbReference>
<dbReference type="Pfam" id="PF11638">
    <property type="entry name" value="DnaA_N"/>
    <property type="match status" value="1"/>
</dbReference>
<dbReference type="EMBL" id="CAEZYR010000013">
    <property type="protein sequence ID" value="CAB4732327.1"/>
    <property type="molecule type" value="Genomic_DNA"/>
</dbReference>
<dbReference type="Gene3D" id="1.10.1750.10">
    <property type="match status" value="1"/>
</dbReference>
<evidence type="ECO:0000256" key="3">
    <source>
        <dbReference type="ARBA" id="ARBA00022705"/>
    </source>
</evidence>
<keyword evidence="3" id="KW-0235">DNA replication</keyword>
<dbReference type="Gene3D" id="3.30.300.180">
    <property type="match status" value="1"/>
</dbReference>
<feature type="domain" description="Chromosomal replication initiator DnaA C-terminal" evidence="9">
    <location>
        <begin position="365"/>
        <end position="434"/>
    </location>
</feature>
<dbReference type="HAMAP" id="MF_00377">
    <property type="entry name" value="DnaA_bact"/>
    <property type="match status" value="1"/>
</dbReference>
<dbReference type="PRINTS" id="PR00051">
    <property type="entry name" value="DNAA"/>
</dbReference>
<dbReference type="InterPro" id="IPR001957">
    <property type="entry name" value="Chromosome_initiator_DnaA"/>
</dbReference>
<evidence type="ECO:0000313" key="10">
    <source>
        <dbReference type="EMBL" id="CAB4732327.1"/>
    </source>
</evidence>
<evidence type="ECO:0000256" key="5">
    <source>
        <dbReference type="ARBA" id="ARBA00022840"/>
    </source>
</evidence>
<sequence>MPVTDAVELWTTCASSIRAQVSDAVWQTTFVGARTLQIDSGTLIVAVPSLLVKERIEGRYLWMVRDAMADAGAAELDLRLIVDTPTAAEDDEGQMTLDLRDPDRSRPGVNLAAHPEPAQPVHGKYTFEAFVTGASNRFAHAAAQAVAETPARSYNPLFIYGDAGLGKTHLLQAIQNYVNAHYPSYQVKYVSTETFLNEFVDAIRTNTPSEFKRRYREIDVLLVDDIQFMEGKEGLQEEFFHTFNSLYQANRQIVLSSDRPPDSIPTLEDRLRSRFKMGLITDIQPPDLETRMAILRKKSESESRPIDEEVLRFIAENVTDNIRELEGALIRVTAYASLNQEALNVDLARHALSDIIGNQQSRPITPKLIIDKTSEMFGFSIEDIKGASRRRPLVTSRQIAMYAFRELTDLSYPAIAREFGGRDHTTVIHAVDKIGSLMRERRQIYEQVTELIQKIKSGD</sequence>
<dbReference type="EMBL" id="CAFBMH010000050">
    <property type="protein sequence ID" value="CAB4910706.1"/>
    <property type="molecule type" value="Genomic_DNA"/>
</dbReference>
<dbReference type="CDD" id="cd06571">
    <property type="entry name" value="Bac_DnaA_C"/>
    <property type="match status" value="1"/>
</dbReference>
<evidence type="ECO:0000259" key="9">
    <source>
        <dbReference type="SMART" id="SM00760"/>
    </source>
</evidence>
<keyword evidence="2" id="KW-0963">Cytoplasm</keyword>
<dbReference type="CDD" id="cd00009">
    <property type="entry name" value="AAA"/>
    <property type="match status" value="1"/>
</dbReference>
<dbReference type="InterPro" id="IPR024633">
    <property type="entry name" value="DnaA_N_dom"/>
</dbReference>
<dbReference type="InterPro" id="IPR013317">
    <property type="entry name" value="DnaA_dom"/>
</dbReference>
<dbReference type="GO" id="GO:0008289">
    <property type="term" value="F:lipid binding"/>
    <property type="evidence" value="ECO:0007669"/>
    <property type="project" value="UniProtKB-KW"/>
</dbReference>
<dbReference type="InterPro" id="IPR038454">
    <property type="entry name" value="DnaA_N_sf"/>
</dbReference>
<dbReference type="PANTHER" id="PTHR30050">
    <property type="entry name" value="CHROMOSOMAL REPLICATION INITIATOR PROTEIN DNAA"/>
    <property type="match status" value="1"/>
</dbReference>
<dbReference type="Pfam" id="PF00308">
    <property type="entry name" value="Bac_DnaA"/>
    <property type="match status" value="1"/>
</dbReference>
<dbReference type="FunFam" id="1.10.8.60:FF:000003">
    <property type="entry name" value="Chromosomal replication initiator protein DnaA"/>
    <property type="match status" value="1"/>
</dbReference>
<dbReference type="GO" id="GO:0005886">
    <property type="term" value="C:plasma membrane"/>
    <property type="evidence" value="ECO:0007669"/>
    <property type="project" value="TreeGrafter"/>
</dbReference>
<dbReference type="Pfam" id="PF08299">
    <property type="entry name" value="Bac_DnaA_C"/>
    <property type="match status" value="1"/>
</dbReference>
<evidence type="ECO:0000313" key="11">
    <source>
        <dbReference type="EMBL" id="CAB4910706.1"/>
    </source>
</evidence>
<name>A0A6J6SCS0_9ZZZZ</name>
<dbReference type="SMART" id="SM00760">
    <property type="entry name" value="Bac_DnaA_C"/>
    <property type="match status" value="1"/>
</dbReference>
<protein>
    <submittedName>
        <fullName evidence="10">Unannotated protein</fullName>
    </submittedName>
</protein>
<organism evidence="10">
    <name type="scientific">freshwater metagenome</name>
    <dbReference type="NCBI Taxonomy" id="449393"/>
    <lineage>
        <taxon>unclassified sequences</taxon>
        <taxon>metagenomes</taxon>
        <taxon>ecological metagenomes</taxon>
    </lineage>
</organism>
<dbReference type="InterPro" id="IPR003593">
    <property type="entry name" value="AAA+_ATPase"/>
</dbReference>
<dbReference type="NCBIfam" id="TIGR00362">
    <property type="entry name" value="DnaA"/>
    <property type="match status" value="1"/>
</dbReference>
<gene>
    <name evidence="10" type="ORF">UFOPK2754_00565</name>
    <name evidence="11" type="ORF">UFOPK3543_01484</name>
    <name evidence="12" type="ORF">UFOPK3967_01241</name>
</gene>
<evidence type="ECO:0000256" key="7">
    <source>
        <dbReference type="ARBA" id="ARBA00023125"/>
    </source>
</evidence>
<dbReference type="FunFam" id="3.40.50.300:FF:000150">
    <property type="entry name" value="Chromosomal replication initiator protein DnaA"/>
    <property type="match status" value="1"/>
</dbReference>
<keyword evidence="5" id="KW-0067">ATP-binding</keyword>
<evidence type="ECO:0000256" key="2">
    <source>
        <dbReference type="ARBA" id="ARBA00022490"/>
    </source>
</evidence>
<dbReference type="AlphaFoldDB" id="A0A6J6SCS0"/>
<dbReference type="Gene3D" id="1.10.8.60">
    <property type="match status" value="1"/>
</dbReference>
<dbReference type="InterPro" id="IPR013159">
    <property type="entry name" value="DnaA_C"/>
</dbReference>
<comment type="similarity">
    <text evidence="1">Belongs to the DnaA family.</text>
</comment>
<evidence type="ECO:0000256" key="6">
    <source>
        <dbReference type="ARBA" id="ARBA00023121"/>
    </source>
</evidence>
<dbReference type="PROSITE" id="PS01008">
    <property type="entry name" value="DNAA"/>
    <property type="match status" value="1"/>
</dbReference>
<dbReference type="InterPro" id="IPR010921">
    <property type="entry name" value="Trp_repressor/repl_initiator"/>
</dbReference>
<dbReference type="GO" id="GO:0006270">
    <property type="term" value="P:DNA replication initiation"/>
    <property type="evidence" value="ECO:0007669"/>
    <property type="project" value="InterPro"/>
</dbReference>
<accession>A0A6J6SCS0</accession>
<proteinExistence type="inferred from homology"/>
<evidence type="ECO:0000259" key="8">
    <source>
        <dbReference type="SMART" id="SM00382"/>
    </source>
</evidence>
<evidence type="ECO:0000256" key="1">
    <source>
        <dbReference type="ARBA" id="ARBA00006583"/>
    </source>
</evidence>
<keyword evidence="4" id="KW-0547">Nucleotide-binding</keyword>
<dbReference type="Gene3D" id="3.40.50.300">
    <property type="entry name" value="P-loop containing nucleotide triphosphate hydrolases"/>
    <property type="match status" value="1"/>
</dbReference>
<dbReference type="InterPro" id="IPR018312">
    <property type="entry name" value="Chromosome_initiator_DnaA_CS"/>
</dbReference>
<dbReference type="GO" id="GO:0003688">
    <property type="term" value="F:DNA replication origin binding"/>
    <property type="evidence" value="ECO:0007669"/>
    <property type="project" value="InterPro"/>
</dbReference>